<keyword evidence="2" id="KW-0812">Transmembrane</keyword>
<gene>
    <name evidence="3" type="ORF">SAMN05216184_11754</name>
</gene>
<evidence type="ECO:0000313" key="3">
    <source>
        <dbReference type="EMBL" id="SSA46432.1"/>
    </source>
</evidence>
<evidence type="ECO:0000256" key="1">
    <source>
        <dbReference type="SAM" id="MobiDB-lite"/>
    </source>
</evidence>
<reference evidence="3 4" key="1">
    <citation type="submission" date="2016-10" db="EMBL/GenBank/DDBJ databases">
        <authorList>
            <person name="Cai Z."/>
        </authorList>
    </citation>
    <scope>NUCLEOTIDE SEQUENCE [LARGE SCALE GENOMIC DNA]</scope>
    <source>
        <strain evidence="3 4">CGMCC 1.10826</strain>
    </source>
</reference>
<organism evidence="3 4">
    <name type="scientific">Georgenia satyanarayanai</name>
    <dbReference type="NCBI Taxonomy" id="860221"/>
    <lineage>
        <taxon>Bacteria</taxon>
        <taxon>Bacillati</taxon>
        <taxon>Actinomycetota</taxon>
        <taxon>Actinomycetes</taxon>
        <taxon>Micrococcales</taxon>
        <taxon>Bogoriellaceae</taxon>
        <taxon>Georgenia</taxon>
    </lineage>
</organism>
<keyword evidence="2" id="KW-0472">Membrane</keyword>
<dbReference type="RefSeq" id="WP_110853671.1">
    <property type="nucleotide sequence ID" value="NZ_QKLZ01000017.1"/>
</dbReference>
<name>A0A2Y9C0M4_9MICO</name>
<dbReference type="Proteomes" id="UP000250222">
    <property type="component" value="Unassembled WGS sequence"/>
</dbReference>
<feature type="compositionally biased region" description="Basic and acidic residues" evidence="1">
    <location>
        <begin position="1"/>
        <end position="19"/>
    </location>
</feature>
<keyword evidence="4" id="KW-1185">Reference proteome</keyword>
<feature type="region of interest" description="Disordered" evidence="1">
    <location>
        <begin position="1"/>
        <end position="20"/>
    </location>
</feature>
<dbReference type="EMBL" id="UETB01000017">
    <property type="protein sequence ID" value="SSA46432.1"/>
    <property type="molecule type" value="Genomic_DNA"/>
</dbReference>
<protein>
    <submittedName>
        <fullName evidence="3">Uncharacterized protein</fullName>
    </submittedName>
</protein>
<proteinExistence type="predicted"/>
<dbReference type="OrthoDB" id="4842880at2"/>
<accession>A0A2Y9C0M4</accession>
<dbReference type="AlphaFoldDB" id="A0A2Y9C0M4"/>
<evidence type="ECO:0000313" key="4">
    <source>
        <dbReference type="Proteomes" id="UP000250222"/>
    </source>
</evidence>
<keyword evidence="2" id="KW-1133">Transmembrane helix</keyword>
<sequence length="167" mass="18418">MEPSREQRRQEDEQSDPRRLSAAGVAARIVGTVAALGVLAYGQVADTNDLFPLGTLSQFATARDLNGTIRSTYLLADTATEQGRRIAMNDRTIGVARAEVEGQLQRILDHPELMQSLVDGYAALKPGREPIETLYLMRSIQQLEDGYVAGEPEEVELLRWDSTAETD</sequence>
<evidence type="ECO:0000256" key="2">
    <source>
        <dbReference type="SAM" id="Phobius"/>
    </source>
</evidence>
<feature type="transmembrane region" description="Helical" evidence="2">
    <location>
        <begin position="20"/>
        <end position="42"/>
    </location>
</feature>